<name>A0A6M8UCH9_9GAMM</name>
<dbReference type="Proteomes" id="UP000505325">
    <property type="component" value="Chromosome"/>
</dbReference>
<organism evidence="2 3">
    <name type="scientific">Paramixta manurensis</name>
    <dbReference type="NCBI Taxonomy" id="2740817"/>
    <lineage>
        <taxon>Bacteria</taxon>
        <taxon>Pseudomonadati</taxon>
        <taxon>Pseudomonadota</taxon>
        <taxon>Gammaproteobacteria</taxon>
        <taxon>Enterobacterales</taxon>
        <taxon>Erwiniaceae</taxon>
        <taxon>Paramixta</taxon>
    </lineage>
</organism>
<evidence type="ECO:0000313" key="2">
    <source>
        <dbReference type="EMBL" id="QKJ87439.1"/>
    </source>
</evidence>
<dbReference type="Pfam" id="PF11438">
    <property type="entry name" value="N36"/>
    <property type="match status" value="1"/>
</dbReference>
<evidence type="ECO:0008006" key="4">
    <source>
        <dbReference type="Google" id="ProtNLM"/>
    </source>
</evidence>
<dbReference type="EMBL" id="CP054212">
    <property type="protein sequence ID" value="QKJ87439.1"/>
    <property type="molecule type" value="Genomic_DNA"/>
</dbReference>
<protein>
    <recommendedName>
        <fullName evidence="4">Antitermination protein</fullName>
    </recommendedName>
</protein>
<dbReference type="KEGG" id="pmak:PMPD1_2497"/>
<accession>A0A6M8UCH9</accession>
<evidence type="ECO:0000313" key="3">
    <source>
        <dbReference type="Proteomes" id="UP000505325"/>
    </source>
</evidence>
<evidence type="ECO:0000256" key="1">
    <source>
        <dbReference type="SAM" id="MobiDB-lite"/>
    </source>
</evidence>
<reference evidence="2 3" key="1">
    <citation type="submission" date="2020-06" db="EMBL/GenBank/DDBJ databases">
        <title>Genome sequence of Paramixta manurensis strain PD-1.</title>
        <authorList>
            <person name="Lee C.W."/>
            <person name="Kim J."/>
        </authorList>
    </citation>
    <scope>NUCLEOTIDE SEQUENCE [LARGE SCALE GENOMIC DNA]</scope>
    <source>
        <strain evidence="2 3">PD-1</strain>
    </source>
</reference>
<proteinExistence type="predicted"/>
<sequence length="118" mass="13764">MIKLQNLKPNARTRRDERRKAKQKAWAAANPMLVGHRYRNIGESPKIVQKPGYEPKPIKFIALDIFWAAREYKLQIIRATYLYEYEFKHSHLAEGPICLADVAIYRAGHRKSTTLTAR</sequence>
<dbReference type="RefSeq" id="WP_173634383.1">
    <property type="nucleotide sequence ID" value="NZ_CP054212.1"/>
</dbReference>
<keyword evidence="3" id="KW-1185">Reference proteome</keyword>
<dbReference type="AlphaFoldDB" id="A0A6M8UCH9"/>
<dbReference type="InterPro" id="IPR020952">
    <property type="entry name" value="Antiterm_prot_N_Arg-rich"/>
</dbReference>
<gene>
    <name evidence="2" type="ORF">PMPD1_2497</name>
</gene>
<feature type="region of interest" description="Disordered" evidence="1">
    <location>
        <begin position="1"/>
        <end position="24"/>
    </location>
</feature>